<dbReference type="PROSITE" id="PS51459">
    <property type="entry name" value="FIDO"/>
    <property type="match status" value="1"/>
</dbReference>
<keyword evidence="2" id="KW-0808">Transferase</keyword>
<organism evidence="2 3">
    <name type="scientific">Neolewinella maritima</name>
    <dbReference type="NCBI Taxonomy" id="1383882"/>
    <lineage>
        <taxon>Bacteria</taxon>
        <taxon>Pseudomonadati</taxon>
        <taxon>Bacteroidota</taxon>
        <taxon>Saprospiria</taxon>
        <taxon>Saprospirales</taxon>
        <taxon>Lewinellaceae</taxon>
        <taxon>Neolewinella</taxon>
    </lineage>
</organism>
<dbReference type="SUPFAM" id="SSF140931">
    <property type="entry name" value="Fic-like"/>
    <property type="match status" value="1"/>
</dbReference>
<dbReference type="EC" id="2.7.7.-" evidence="2"/>
<dbReference type="InterPro" id="IPR036597">
    <property type="entry name" value="Fido-like_dom_sf"/>
</dbReference>
<dbReference type="InterPro" id="IPR040198">
    <property type="entry name" value="Fido_containing"/>
</dbReference>
<dbReference type="PANTHER" id="PTHR13504:SF33">
    <property type="entry name" value="FIC FAMILY PROTEIN"/>
    <property type="match status" value="1"/>
</dbReference>
<dbReference type="EMBL" id="CAKLPZ010000002">
    <property type="protein sequence ID" value="CAH1000721.1"/>
    <property type="molecule type" value="Genomic_DNA"/>
</dbReference>
<dbReference type="Proteomes" id="UP000837803">
    <property type="component" value="Unassembled WGS sequence"/>
</dbReference>
<protein>
    <submittedName>
        <fullName evidence="2">Protein adenylyltransferase SoFic</fullName>
        <ecNumber evidence="2">2.7.7.-</ecNumber>
    </submittedName>
</protein>
<evidence type="ECO:0000313" key="3">
    <source>
        <dbReference type="Proteomes" id="UP000837803"/>
    </source>
</evidence>
<dbReference type="GO" id="GO:0016779">
    <property type="term" value="F:nucleotidyltransferase activity"/>
    <property type="evidence" value="ECO:0007669"/>
    <property type="project" value="UniProtKB-KW"/>
</dbReference>
<comment type="caution">
    <text evidence="2">The sequence shown here is derived from an EMBL/GenBank/DDBJ whole genome shotgun (WGS) entry which is preliminary data.</text>
</comment>
<keyword evidence="2" id="KW-0548">Nucleotidyltransferase</keyword>
<dbReference type="PANTHER" id="PTHR13504">
    <property type="entry name" value="FIDO DOMAIN-CONTAINING PROTEIN DDB_G0283145"/>
    <property type="match status" value="1"/>
</dbReference>
<dbReference type="Gene3D" id="1.10.3290.10">
    <property type="entry name" value="Fido-like domain"/>
    <property type="match status" value="1"/>
</dbReference>
<dbReference type="Pfam" id="PF02661">
    <property type="entry name" value="Fic"/>
    <property type="match status" value="1"/>
</dbReference>
<name>A0ABM9B1D0_9BACT</name>
<reference evidence="2" key="1">
    <citation type="submission" date="2021-12" db="EMBL/GenBank/DDBJ databases">
        <authorList>
            <person name="Rodrigo-Torres L."/>
            <person name="Arahal R. D."/>
            <person name="Lucena T."/>
        </authorList>
    </citation>
    <scope>NUCLEOTIDE SEQUENCE</scope>
    <source>
        <strain evidence="2">CECT 8419</strain>
    </source>
</reference>
<gene>
    <name evidence="2" type="primary">fic_1</name>
    <name evidence="2" type="ORF">LEM8419_01851</name>
</gene>
<dbReference type="InterPro" id="IPR003812">
    <property type="entry name" value="Fido"/>
</dbReference>
<dbReference type="InterPro" id="IPR036388">
    <property type="entry name" value="WH-like_DNA-bd_sf"/>
</dbReference>
<sequence>MSSVLNNLNLGSATNQVKDLRARAIGQQIVLNRETFTRPLTETALKYWHELLLGYDTTLKVTGDYRQGTSPMRIVSGPEYKQVIHFIAPPANRVAVEMEGFIAYCNSTYPPGIHPVLSAGIAHLYFESIHPFEDGNGRIGRAILEKMLSQQLGTFIPFSISHSIEARRKAYYVALNTSQTTLDITSWLNYFCEVLLEAIDYADSLVDFTLHKQTYFNEFATQLDPHHRKAIDKLFAAGPAGFQGGMSTRKYMYINRVSQATAARALRYLTSIGALTRHGSGRSTHYLLPQST</sequence>
<evidence type="ECO:0000313" key="2">
    <source>
        <dbReference type="EMBL" id="CAH1000721.1"/>
    </source>
</evidence>
<dbReference type="Gene3D" id="1.10.10.10">
    <property type="entry name" value="Winged helix-like DNA-binding domain superfamily/Winged helix DNA-binding domain"/>
    <property type="match status" value="1"/>
</dbReference>
<proteinExistence type="predicted"/>
<keyword evidence="3" id="KW-1185">Reference proteome</keyword>
<accession>A0ABM9B1D0</accession>
<evidence type="ECO:0000259" key="1">
    <source>
        <dbReference type="PROSITE" id="PS51459"/>
    </source>
</evidence>
<feature type="domain" description="Fido" evidence="1">
    <location>
        <begin position="40"/>
        <end position="193"/>
    </location>
</feature>